<feature type="region of interest" description="Disordered" evidence="3">
    <location>
        <begin position="1"/>
        <end position="61"/>
    </location>
</feature>
<evidence type="ECO:0000256" key="2">
    <source>
        <dbReference type="ARBA" id="ARBA00022737"/>
    </source>
</evidence>
<evidence type="ECO:0000256" key="3">
    <source>
        <dbReference type="SAM" id="MobiDB-lite"/>
    </source>
</evidence>
<dbReference type="EMBL" id="JAYMYR010000008">
    <property type="protein sequence ID" value="KAK7347265.1"/>
    <property type="molecule type" value="Genomic_DNA"/>
</dbReference>
<evidence type="ECO:0000256" key="1">
    <source>
        <dbReference type="ARBA" id="ARBA00022441"/>
    </source>
</evidence>
<dbReference type="InterPro" id="IPR006652">
    <property type="entry name" value="Kelch_1"/>
</dbReference>
<comment type="caution">
    <text evidence="4">The sequence shown here is derived from an EMBL/GenBank/DDBJ whole genome shotgun (WGS) entry which is preliminary data.</text>
</comment>
<keyword evidence="5" id="KW-1185">Reference proteome</keyword>
<proteinExistence type="predicted"/>
<evidence type="ECO:0000313" key="4">
    <source>
        <dbReference type="EMBL" id="KAK7347265.1"/>
    </source>
</evidence>
<dbReference type="PANTHER" id="PTHR46122">
    <property type="entry name" value="GALACTOSE OXIDASE/KELCH REPEAT PROTEIN-RELATED"/>
    <property type="match status" value="1"/>
</dbReference>
<name>A0AAN9M320_PHACN</name>
<protein>
    <submittedName>
        <fullName evidence="4">Uncharacterized protein</fullName>
    </submittedName>
</protein>
<dbReference type="SUPFAM" id="SSF117281">
    <property type="entry name" value="Kelch motif"/>
    <property type="match status" value="1"/>
</dbReference>
<keyword evidence="1" id="KW-0880">Kelch repeat</keyword>
<evidence type="ECO:0000313" key="5">
    <source>
        <dbReference type="Proteomes" id="UP001374584"/>
    </source>
</evidence>
<organism evidence="4 5">
    <name type="scientific">Phaseolus coccineus</name>
    <name type="common">Scarlet runner bean</name>
    <name type="synonym">Phaseolus multiflorus</name>
    <dbReference type="NCBI Taxonomy" id="3886"/>
    <lineage>
        <taxon>Eukaryota</taxon>
        <taxon>Viridiplantae</taxon>
        <taxon>Streptophyta</taxon>
        <taxon>Embryophyta</taxon>
        <taxon>Tracheophyta</taxon>
        <taxon>Spermatophyta</taxon>
        <taxon>Magnoliopsida</taxon>
        <taxon>eudicotyledons</taxon>
        <taxon>Gunneridae</taxon>
        <taxon>Pentapetalae</taxon>
        <taxon>rosids</taxon>
        <taxon>fabids</taxon>
        <taxon>Fabales</taxon>
        <taxon>Fabaceae</taxon>
        <taxon>Papilionoideae</taxon>
        <taxon>50 kb inversion clade</taxon>
        <taxon>NPAAA clade</taxon>
        <taxon>indigoferoid/millettioid clade</taxon>
        <taxon>Phaseoleae</taxon>
        <taxon>Phaseolus</taxon>
    </lineage>
</organism>
<accession>A0AAN9M320</accession>
<dbReference type="Pfam" id="PF01344">
    <property type="entry name" value="Kelch_1"/>
    <property type="match status" value="2"/>
</dbReference>
<keyword evidence="2" id="KW-0677">Repeat</keyword>
<dbReference type="SMART" id="SM00612">
    <property type="entry name" value="Kelch"/>
    <property type="match status" value="2"/>
</dbReference>
<dbReference type="GO" id="GO:0005634">
    <property type="term" value="C:nucleus"/>
    <property type="evidence" value="ECO:0007669"/>
    <property type="project" value="TreeGrafter"/>
</dbReference>
<dbReference type="InterPro" id="IPR015915">
    <property type="entry name" value="Kelch-typ_b-propeller"/>
</dbReference>
<dbReference type="AlphaFoldDB" id="A0AAN9M320"/>
<dbReference type="InterPro" id="IPR052439">
    <property type="entry name" value="F-box/Kelch-repeat"/>
</dbReference>
<feature type="compositionally biased region" description="Polar residues" evidence="3">
    <location>
        <begin position="1"/>
        <end position="16"/>
    </location>
</feature>
<dbReference type="FunFam" id="2.120.10.80:FF:000007">
    <property type="entry name" value="F-box/kelch-repeat protein SKIP11"/>
    <property type="match status" value="1"/>
</dbReference>
<dbReference type="PANTHER" id="PTHR46122:SF9">
    <property type="entry name" value="F-BOX_KELCH-REPEAT PROTEIN"/>
    <property type="match status" value="1"/>
</dbReference>
<feature type="compositionally biased region" description="Basic and acidic residues" evidence="3">
    <location>
        <begin position="40"/>
        <end position="61"/>
    </location>
</feature>
<dbReference type="Gene3D" id="2.120.10.80">
    <property type="entry name" value="Kelch-type beta propeller"/>
    <property type="match status" value="1"/>
</dbReference>
<gene>
    <name evidence="4" type="ORF">VNO80_21793</name>
</gene>
<sequence length="435" mass="48421">MLHGSSSTVSKDMANSSEEENQQACDTLRSIDVSNNKGSQEGDEKEATPQKLSKLSDEPKEEGMKTVMAFLILPQDQENEQIHEAEISDKTLRIGKLYKDLSINVLQKVSRSDYGLIAALNSSFRSLIRSGELYKVRREMGIVEHWIYFSCNLGQWEAYDPNRGRWMKLPKMPRDDCFMYSDKESLGVGTDILVFGKAITAPVVYGYSLLTNTWSSAVEMNIPRFLFASASLGGIAILAGGVDPHGEVLSVAELYNSETRKWETLPNMHTKRRMSAGVFMDGKFYVIGGIAEDNITEITSGEEYDLETKTWREIPEMFPPRGAEAYMDAPPLVAVVNNVLYAADFKEHKVKRYVKETNKWVTIGSLPEKTSSTGGWGIGFRACGNRIMVIGGLRSESGGMTEINSWIPAEGPVQWDLLAKRRIGSFVINCAVMGC</sequence>
<reference evidence="4 5" key="1">
    <citation type="submission" date="2024-01" db="EMBL/GenBank/DDBJ databases">
        <title>The genomes of 5 underutilized Papilionoideae crops provide insights into root nodulation and disease resistanc.</title>
        <authorList>
            <person name="Jiang F."/>
        </authorList>
    </citation>
    <scope>NUCLEOTIDE SEQUENCE [LARGE SCALE GENOMIC DNA]</scope>
    <source>
        <strain evidence="4">JINMINGXINNONG_FW02</strain>
        <tissue evidence="4">Leaves</tissue>
    </source>
</reference>
<dbReference type="Proteomes" id="UP001374584">
    <property type="component" value="Unassembled WGS sequence"/>
</dbReference>